<evidence type="ECO:0000313" key="3">
    <source>
        <dbReference type="Proteomes" id="UP000037460"/>
    </source>
</evidence>
<evidence type="ECO:0000313" key="2">
    <source>
        <dbReference type="EMBL" id="KOO27669.1"/>
    </source>
</evidence>
<evidence type="ECO:0000256" key="1">
    <source>
        <dbReference type="SAM" id="MobiDB-lite"/>
    </source>
</evidence>
<accession>A0A0M0JM65</accession>
<dbReference type="EMBL" id="JWZX01002687">
    <property type="protein sequence ID" value="KOO27669.1"/>
    <property type="molecule type" value="Genomic_DNA"/>
</dbReference>
<sequence>MATEVTFTVPDGVYAGDEFMLEYNGTELMVLCPDGCGPGDAISLQVDLPQPLEAESGDGPSQVTIVVPAGCYAGDEFTVEFNGQSFNICVPHGCYPGDELTVDVPEPEPLPSKLHDQKRKAAPSPAAAPAPAAEDPGYKFKPGQRVELIRSDGAYSPGTIVCGFEGVLDVMYKVQLDNGLFKEAVPEEDISDKCCEVGDLFDGL</sequence>
<comment type="caution">
    <text evidence="2">The sequence shown here is derived from an EMBL/GenBank/DDBJ whole genome shotgun (WGS) entry which is preliminary data.</text>
</comment>
<keyword evidence="3" id="KW-1185">Reference proteome</keyword>
<reference evidence="3" key="1">
    <citation type="journal article" date="2015" name="PLoS Genet.">
        <title>Genome Sequence and Transcriptome Analyses of Chrysochromulina tobin: Metabolic Tools for Enhanced Algal Fitness in the Prominent Order Prymnesiales (Haptophyceae).</title>
        <authorList>
            <person name="Hovde B.T."/>
            <person name="Deodato C.R."/>
            <person name="Hunsperger H.M."/>
            <person name="Ryken S.A."/>
            <person name="Yost W."/>
            <person name="Jha R.K."/>
            <person name="Patterson J."/>
            <person name="Monnat R.J. Jr."/>
            <person name="Barlow S.B."/>
            <person name="Starkenburg S.R."/>
            <person name="Cattolico R.A."/>
        </authorList>
    </citation>
    <scope>NUCLEOTIDE SEQUENCE</scope>
    <source>
        <strain evidence="3">CCMP291</strain>
    </source>
</reference>
<feature type="compositionally biased region" description="Low complexity" evidence="1">
    <location>
        <begin position="122"/>
        <end position="133"/>
    </location>
</feature>
<feature type="region of interest" description="Disordered" evidence="1">
    <location>
        <begin position="105"/>
        <end position="137"/>
    </location>
</feature>
<gene>
    <name evidence="2" type="ORF">Ctob_009887</name>
</gene>
<name>A0A0M0JM65_9EUKA</name>
<dbReference type="AlphaFoldDB" id="A0A0M0JM65"/>
<organism evidence="2 3">
    <name type="scientific">Chrysochromulina tobinii</name>
    <dbReference type="NCBI Taxonomy" id="1460289"/>
    <lineage>
        <taxon>Eukaryota</taxon>
        <taxon>Haptista</taxon>
        <taxon>Haptophyta</taxon>
        <taxon>Prymnesiophyceae</taxon>
        <taxon>Prymnesiales</taxon>
        <taxon>Chrysochromulinaceae</taxon>
        <taxon>Chrysochromulina</taxon>
    </lineage>
</organism>
<dbReference type="Proteomes" id="UP000037460">
    <property type="component" value="Unassembled WGS sequence"/>
</dbReference>
<protein>
    <submittedName>
        <fullName evidence="2">Uncharacterized protein</fullName>
    </submittedName>
</protein>
<dbReference type="OrthoDB" id="10677265at2759"/>
<proteinExistence type="predicted"/>